<dbReference type="InterPro" id="IPR030678">
    <property type="entry name" value="Peptide/Ni-bd"/>
</dbReference>
<name>M1Z324_9FIRM</name>
<proteinExistence type="inferred from homology"/>
<evidence type="ECO:0000256" key="2">
    <source>
        <dbReference type="ARBA" id="ARBA00022448"/>
    </source>
</evidence>
<evidence type="ECO:0000256" key="3">
    <source>
        <dbReference type="ARBA" id="ARBA00022729"/>
    </source>
</evidence>
<dbReference type="HOGENOM" id="CLU_017028_7_3_9"/>
<dbReference type="GO" id="GO:0042597">
    <property type="term" value="C:periplasmic space"/>
    <property type="evidence" value="ECO:0007669"/>
    <property type="project" value="UniProtKB-ARBA"/>
</dbReference>
<dbReference type="GO" id="GO:1904680">
    <property type="term" value="F:peptide transmembrane transporter activity"/>
    <property type="evidence" value="ECO:0007669"/>
    <property type="project" value="TreeGrafter"/>
</dbReference>
<dbReference type="GO" id="GO:0015833">
    <property type="term" value="P:peptide transport"/>
    <property type="evidence" value="ECO:0007669"/>
    <property type="project" value="TreeGrafter"/>
</dbReference>
<protein>
    <recommendedName>
        <fullName evidence="4">Solute-binding protein family 5 domain-containing protein</fullName>
    </recommendedName>
</protein>
<dbReference type="InterPro" id="IPR000914">
    <property type="entry name" value="SBP_5_dom"/>
</dbReference>
<keyword evidence="6" id="KW-1185">Reference proteome</keyword>
<evidence type="ECO:0000259" key="4">
    <source>
        <dbReference type="Pfam" id="PF00496"/>
    </source>
</evidence>
<dbReference type="AlphaFoldDB" id="M1Z324"/>
<keyword evidence="3" id="KW-0732">Signal</keyword>
<evidence type="ECO:0000256" key="1">
    <source>
        <dbReference type="ARBA" id="ARBA00005695"/>
    </source>
</evidence>
<dbReference type="GO" id="GO:0043190">
    <property type="term" value="C:ATP-binding cassette (ABC) transporter complex"/>
    <property type="evidence" value="ECO:0007669"/>
    <property type="project" value="InterPro"/>
</dbReference>
<evidence type="ECO:0000313" key="5">
    <source>
        <dbReference type="EMBL" id="SHD75696.1"/>
    </source>
</evidence>
<dbReference type="PANTHER" id="PTHR30290:SF9">
    <property type="entry name" value="OLIGOPEPTIDE-BINDING PROTEIN APPA"/>
    <property type="match status" value="1"/>
</dbReference>
<dbReference type="Gene3D" id="3.10.105.10">
    <property type="entry name" value="Dipeptide-binding Protein, Domain 3"/>
    <property type="match status" value="1"/>
</dbReference>
<dbReference type="PANTHER" id="PTHR30290">
    <property type="entry name" value="PERIPLASMIC BINDING COMPONENT OF ABC TRANSPORTER"/>
    <property type="match status" value="1"/>
</dbReference>
<dbReference type="Gene3D" id="3.40.190.10">
    <property type="entry name" value="Periplasmic binding protein-like II"/>
    <property type="match status" value="1"/>
</dbReference>
<accession>M1Z324</accession>
<dbReference type="InterPro" id="IPR039424">
    <property type="entry name" value="SBP_5"/>
</dbReference>
<dbReference type="Pfam" id="PF00496">
    <property type="entry name" value="SBP_bac_5"/>
    <property type="match status" value="1"/>
</dbReference>
<keyword evidence="2" id="KW-0813">Transport</keyword>
<feature type="domain" description="Solute-binding protein family 5" evidence="4">
    <location>
        <begin position="119"/>
        <end position="452"/>
    </location>
</feature>
<dbReference type="Proteomes" id="UP000245423">
    <property type="component" value="Chromosome 1"/>
</dbReference>
<dbReference type="PIRSF" id="PIRSF002741">
    <property type="entry name" value="MppA"/>
    <property type="match status" value="1"/>
</dbReference>
<dbReference type="EMBL" id="LT669839">
    <property type="protein sequence ID" value="SHD75696.1"/>
    <property type="molecule type" value="Genomic_DNA"/>
</dbReference>
<gene>
    <name evidence="5" type="ORF">CUESP1_0302</name>
</gene>
<dbReference type="SUPFAM" id="SSF53850">
    <property type="entry name" value="Periplasmic binding protein-like II"/>
    <property type="match status" value="1"/>
</dbReference>
<sequence>MIGLKFNEKIKLGGKKVKSKLMKLITLMMVVLVAFTGCKGNTEETKTSPNDTEIMASTEDFKFPERYHGDLIISTSAVATTMDAHQTNGLMANFQWAQNVYETALVTSDSGEIYPLTCDYEYSDDGLTLKLTMLPDRYFSDGAPVTIEDVVSSIERAGKYHSAFKEAFIDLIVDTKIEDDSVTYTFSEYNSNTMYLLSDVRGPVYIMQKSLIDELGEDGEITELSQVIGSGCYTLTKFEPDTEIVLTRNDKYVPVESDGTGPAAPRYGYCDTIIFSVNVDATSRTAGMIAGDYHLGSIISDMQEEAEKVGLKKIYLENGWTPAIFFNLHESNSDNPVYDKNFRKAVRAALDMEAIMLSIMENDEKGYTLVPSPVFRDSVYFNDILANTEWNIADKELAKKYLEASNYNGETIKWLCSQSASFYKAAVVGVQMLNDVGINAEIMLVDSGSHSTMRGDPTTGHDIGAWETQKSLVPTDQTSFVTGTSGGWWDNEERTKFLDIMYSTKVGSQESIEAYEEFCKLAAEEVPWIDFGEKMTISYSVPELEHNYEGSIAYYWNSYFTK</sequence>
<reference evidence="5 6" key="1">
    <citation type="submission" date="2016-11" db="EMBL/GenBank/DDBJ databases">
        <authorList>
            <person name="Manzoor S."/>
        </authorList>
    </citation>
    <scope>NUCLEOTIDE SEQUENCE [LARGE SCALE GENOMIC DNA]</scope>
    <source>
        <strain evidence="5">Clostridium ultunense strain Esp</strain>
    </source>
</reference>
<organism evidence="5 6">
    <name type="scientific">[Clostridium] ultunense Esp</name>
    <dbReference type="NCBI Taxonomy" id="1288971"/>
    <lineage>
        <taxon>Bacteria</taxon>
        <taxon>Bacillati</taxon>
        <taxon>Bacillota</taxon>
        <taxon>Tissierellia</taxon>
        <taxon>Tissierellales</taxon>
        <taxon>Tepidimicrobiaceae</taxon>
        <taxon>Schnuerera</taxon>
    </lineage>
</organism>
<evidence type="ECO:0000313" key="6">
    <source>
        <dbReference type="Proteomes" id="UP000245423"/>
    </source>
</evidence>
<comment type="similarity">
    <text evidence="1">Belongs to the bacterial solute-binding protein 5 family.</text>
</comment>